<reference evidence="3 4" key="1">
    <citation type="submission" date="2019-06" db="EMBL/GenBank/DDBJ databases">
        <title>WGS assembly of Gossypium darwinii.</title>
        <authorList>
            <person name="Chen Z.J."/>
            <person name="Sreedasyam A."/>
            <person name="Ando A."/>
            <person name="Song Q."/>
            <person name="De L."/>
            <person name="Hulse-Kemp A."/>
            <person name="Ding M."/>
            <person name="Ye W."/>
            <person name="Kirkbride R."/>
            <person name="Jenkins J."/>
            <person name="Plott C."/>
            <person name="Lovell J."/>
            <person name="Lin Y.-M."/>
            <person name="Vaughn R."/>
            <person name="Liu B."/>
            <person name="Li W."/>
            <person name="Simpson S."/>
            <person name="Scheffler B."/>
            <person name="Saski C."/>
            <person name="Grover C."/>
            <person name="Hu G."/>
            <person name="Conover J."/>
            <person name="Carlson J."/>
            <person name="Shu S."/>
            <person name="Boston L."/>
            <person name="Williams M."/>
            <person name="Peterson D."/>
            <person name="Mcgee K."/>
            <person name="Jones D."/>
            <person name="Wendel J."/>
            <person name="Stelly D."/>
            <person name="Grimwood J."/>
            <person name="Schmutz J."/>
        </authorList>
    </citation>
    <scope>NUCLEOTIDE SEQUENCE [LARGE SCALE GENOMIC DNA]</scope>
    <source>
        <strain evidence="3">1808015.09</strain>
    </source>
</reference>
<dbReference type="InterPro" id="IPR039331">
    <property type="entry name" value="PAPs-like"/>
</dbReference>
<feature type="domain" description="Purple acid phosphatase C-terminal" evidence="2">
    <location>
        <begin position="39"/>
        <end position="87"/>
    </location>
</feature>
<evidence type="ECO:0000313" key="4">
    <source>
        <dbReference type="Proteomes" id="UP000323506"/>
    </source>
</evidence>
<dbReference type="InterPro" id="IPR025733">
    <property type="entry name" value="PAPs_C"/>
</dbReference>
<accession>A0A5D2GYQ9</accession>
<protein>
    <recommendedName>
        <fullName evidence="2">Purple acid phosphatase C-terminal domain-containing protein</fullName>
    </recommendedName>
</protein>
<dbReference type="GO" id="GO:0003993">
    <property type="term" value="F:acid phosphatase activity"/>
    <property type="evidence" value="ECO:0007669"/>
    <property type="project" value="InterPro"/>
</dbReference>
<dbReference type="Pfam" id="PF14008">
    <property type="entry name" value="Metallophos_C"/>
    <property type="match status" value="1"/>
</dbReference>
<dbReference type="PANTHER" id="PTHR22953:SF55">
    <property type="entry name" value="BIFUNCTIONAL PURPLE ACID PHOSPHATASE 26"/>
    <property type="match status" value="1"/>
</dbReference>
<keyword evidence="4" id="KW-1185">Reference proteome</keyword>
<sequence>FILWKEGSCFFPLNFQYHISNIRYNVSSGECYPVLDKSALIYITVGDGGNQESLAGRFLDPQPKYSTFREASYGHSTLEIQKGHMHSTIRTAMMMGKKWQLTHLYYTISTVKQYEMKKTEEAPFE</sequence>
<evidence type="ECO:0000256" key="1">
    <source>
        <dbReference type="ARBA" id="ARBA00022729"/>
    </source>
</evidence>
<feature type="non-terminal residue" evidence="3">
    <location>
        <position position="1"/>
    </location>
</feature>
<dbReference type="PANTHER" id="PTHR22953">
    <property type="entry name" value="ACID PHOSPHATASE RELATED"/>
    <property type="match status" value="1"/>
</dbReference>
<dbReference type="AlphaFoldDB" id="A0A5D2GYQ9"/>
<proteinExistence type="predicted"/>
<evidence type="ECO:0000259" key="2">
    <source>
        <dbReference type="Pfam" id="PF14008"/>
    </source>
</evidence>
<dbReference type="Gene3D" id="3.60.21.10">
    <property type="match status" value="1"/>
</dbReference>
<keyword evidence="1" id="KW-0732">Signal</keyword>
<dbReference type="SUPFAM" id="SSF56300">
    <property type="entry name" value="Metallo-dependent phosphatases"/>
    <property type="match status" value="1"/>
</dbReference>
<gene>
    <name evidence="3" type="ORF">ES288_A04G156000v1</name>
</gene>
<name>A0A5D2GYQ9_GOSDA</name>
<dbReference type="Proteomes" id="UP000323506">
    <property type="component" value="Chromosome A04"/>
</dbReference>
<evidence type="ECO:0000313" key="3">
    <source>
        <dbReference type="EMBL" id="TYH22770.1"/>
    </source>
</evidence>
<dbReference type="InterPro" id="IPR029052">
    <property type="entry name" value="Metallo-depent_PP-like"/>
</dbReference>
<dbReference type="EMBL" id="CM017691">
    <property type="protein sequence ID" value="TYH22770.1"/>
    <property type="molecule type" value="Genomic_DNA"/>
</dbReference>
<organism evidence="3 4">
    <name type="scientific">Gossypium darwinii</name>
    <name type="common">Darwin's cotton</name>
    <name type="synonym">Gossypium barbadense var. darwinii</name>
    <dbReference type="NCBI Taxonomy" id="34276"/>
    <lineage>
        <taxon>Eukaryota</taxon>
        <taxon>Viridiplantae</taxon>
        <taxon>Streptophyta</taxon>
        <taxon>Embryophyta</taxon>
        <taxon>Tracheophyta</taxon>
        <taxon>Spermatophyta</taxon>
        <taxon>Magnoliopsida</taxon>
        <taxon>eudicotyledons</taxon>
        <taxon>Gunneridae</taxon>
        <taxon>Pentapetalae</taxon>
        <taxon>rosids</taxon>
        <taxon>malvids</taxon>
        <taxon>Malvales</taxon>
        <taxon>Malvaceae</taxon>
        <taxon>Malvoideae</taxon>
        <taxon>Gossypium</taxon>
    </lineage>
</organism>